<dbReference type="EMBL" id="QXML01000015">
    <property type="protein sequence ID" value="RIW12261.1"/>
    <property type="molecule type" value="Genomic_DNA"/>
</dbReference>
<dbReference type="AlphaFoldDB" id="A0A418PM01"/>
<gene>
    <name evidence="1" type="ORF">D0X99_19455</name>
</gene>
<comment type="caution">
    <text evidence="1">The sequence shown here is derived from an EMBL/GenBank/DDBJ whole genome shotgun (WGS) entry which is preliminary data.</text>
</comment>
<accession>A0A418PM01</accession>
<protein>
    <recommendedName>
        <fullName evidence="3">Glycosyltransferase family 1 protein</fullName>
    </recommendedName>
</protein>
<evidence type="ECO:0000313" key="2">
    <source>
        <dbReference type="Proteomes" id="UP000283522"/>
    </source>
</evidence>
<reference evidence="1 2" key="1">
    <citation type="submission" date="2018-09" db="EMBL/GenBank/DDBJ databases">
        <authorList>
            <person name="Wang X."/>
            <person name="Du Z."/>
        </authorList>
    </citation>
    <scope>NUCLEOTIDE SEQUENCE [LARGE SCALE GENOMIC DNA]</scope>
    <source>
        <strain evidence="1 2">N3</strain>
    </source>
</reference>
<organism evidence="1 2">
    <name type="scientific">Algoriphagus lacus</name>
    <dbReference type="NCBI Taxonomy" id="2056311"/>
    <lineage>
        <taxon>Bacteria</taxon>
        <taxon>Pseudomonadati</taxon>
        <taxon>Bacteroidota</taxon>
        <taxon>Cytophagia</taxon>
        <taxon>Cytophagales</taxon>
        <taxon>Cyclobacteriaceae</taxon>
        <taxon>Algoriphagus</taxon>
    </lineage>
</organism>
<evidence type="ECO:0008006" key="3">
    <source>
        <dbReference type="Google" id="ProtNLM"/>
    </source>
</evidence>
<dbReference type="Proteomes" id="UP000283522">
    <property type="component" value="Unassembled WGS sequence"/>
</dbReference>
<sequence length="324" mass="37641">MLQVEILSIPNFYSSYYLLGFNNSFKLKYSPEKEFEKFNNRGFIIFRCEGKIGVIDNHDPVGVNQELYQVADLYFATNKLLDQDSYNQPKVKPLFPHYPVNILPLYLRFFGFDLIRKLSPKDLAREIYVLRSRPKFVREGDRYKHGNYVFFSGSTWKKEPWANKIRAEFIRACKQHPEIEFEGGFIPRSDGDNFGFDDELNKVKYPPKKFSELSAKSLVSLNNPAVLGAVSWRLAEYWNFSSFVLSFPFAIDLPVFPIHEENIHFIDNSTEYKSVLDKVLHNPEYHEQVSKGGKAYFDKYCTPEAQAKYVIESLINGIPKGMVG</sequence>
<dbReference type="OrthoDB" id="6336595at2"/>
<proteinExistence type="predicted"/>
<evidence type="ECO:0000313" key="1">
    <source>
        <dbReference type="EMBL" id="RIW12261.1"/>
    </source>
</evidence>
<name>A0A418PM01_9BACT</name>
<dbReference type="RefSeq" id="WP_119479545.1">
    <property type="nucleotide sequence ID" value="NZ_QXML01000015.1"/>
</dbReference>
<keyword evidence="2" id="KW-1185">Reference proteome</keyword>